<evidence type="ECO:0000313" key="2">
    <source>
        <dbReference type="Proteomes" id="UP000008744"/>
    </source>
</evidence>
<dbReference type="HOGENOM" id="CLU_2429382_0_0_1"/>
<accession>B4H3W3</accession>
<dbReference type="AlphaFoldDB" id="B4H3W3"/>
<dbReference type="Proteomes" id="UP000008744">
    <property type="component" value="Unassembled WGS sequence"/>
</dbReference>
<reference evidence="1 2" key="1">
    <citation type="journal article" date="2007" name="Nature">
        <title>Evolution of genes and genomes on the Drosophila phylogeny.</title>
        <authorList>
            <consortium name="Drosophila 12 Genomes Consortium"/>
            <person name="Clark A.G."/>
            <person name="Eisen M.B."/>
            <person name="Smith D.R."/>
            <person name="Bergman C.M."/>
            <person name="Oliver B."/>
            <person name="Markow T.A."/>
            <person name="Kaufman T.C."/>
            <person name="Kellis M."/>
            <person name="Gelbart W."/>
            <person name="Iyer V.N."/>
            <person name="Pollard D.A."/>
            <person name="Sackton T.B."/>
            <person name="Larracuente A.M."/>
            <person name="Singh N.D."/>
            <person name="Abad J.P."/>
            <person name="Abt D.N."/>
            <person name="Adryan B."/>
            <person name="Aguade M."/>
            <person name="Akashi H."/>
            <person name="Anderson W.W."/>
            <person name="Aquadro C.F."/>
            <person name="Ardell D.H."/>
            <person name="Arguello R."/>
            <person name="Artieri C.G."/>
            <person name="Barbash D.A."/>
            <person name="Barker D."/>
            <person name="Barsanti P."/>
            <person name="Batterham P."/>
            <person name="Batzoglou S."/>
            <person name="Begun D."/>
            <person name="Bhutkar A."/>
            <person name="Blanco E."/>
            <person name="Bosak S.A."/>
            <person name="Bradley R.K."/>
            <person name="Brand A.D."/>
            <person name="Brent M.R."/>
            <person name="Brooks A.N."/>
            <person name="Brown R.H."/>
            <person name="Butlin R.K."/>
            <person name="Caggese C."/>
            <person name="Calvi B.R."/>
            <person name="Bernardo de Carvalho A."/>
            <person name="Caspi A."/>
            <person name="Castrezana S."/>
            <person name="Celniker S.E."/>
            <person name="Chang J.L."/>
            <person name="Chapple C."/>
            <person name="Chatterji S."/>
            <person name="Chinwalla A."/>
            <person name="Civetta A."/>
            <person name="Clifton S.W."/>
            <person name="Comeron J.M."/>
            <person name="Costello J.C."/>
            <person name="Coyne J.A."/>
            <person name="Daub J."/>
            <person name="David R.G."/>
            <person name="Delcher A.L."/>
            <person name="Delehaunty K."/>
            <person name="Do C.B."/>
            <person name="Ebling H."/>
            <person name="Edwards K."/>
            <person name="Eickbush T."/>
            <person name="Evans J.D."/>
            <person name="Filipski A."/>
            <person name="Findeiss S."/>
            <person name="Freyhult E."/>
            <person name="Fulton L."/>
            <person name="Fulton R."/>
            <person name="Garcia A.C."/>
            <person name="Gardiner A."/>
            <person name="Garfield D.A."/>
            <person name="Garvin B.E."/>
            <person name="Gibson G."/>
            <person name="Gilbert D."/>
            <person name="Gnerre S."/>
            <person name="Godfrey J."/>
            <person name="Good R."/>
            <person name="Gotea V."/>
            <person name="Gravely B."/>
            <person name="Greenberg A.J."/>
            <person name="Griffiths-Jones S."/>
            <person name="Gross S."/>
            <person name="Guigo R."/>
            <person name="Gustafson E.A."/>
            <person name="Haerty W."/>
            <person name="Hahn M.W."/>
            <person name="Halligan D.L."/>
            <person name="Halpern A.L."/>
            <person name="Halter G.M."/>
            <person name="Han M.V."/>
            <person name="Heger A."/>
            <person name="Hillier L."/>
            <person name="Hinrichs A.S."/>
            <person name="Holmes I."/>
            <person name="Hoskins R.A."/>
            <person name="Hubisz M.J."/>
            <person name="Hultmark D."/>
            <person name="Huntley M.A."/>
            <person name="Jaffe D.B."/>
            <person name="Jagadeeshan S."/>
            <person name="Jeck W.R."/>
            <person name="Johnson J."/>
            <person name="Jones C.D."/>
            <person name="Jordan W.C."/>
            <person name="Karpen G.H."/>
            <person name="Kataoka E."/>
            <person name="Keightley P.D."/>
            <person name="Kheradpour P."/>
            <person name="Kirkness E.F."/>
            <person name="Koerich L.B."/>
            <person name="Kristiansen K."/>
            <person name="Kudrna D."/>
            <person name="Kulathinal R.J."/>
            <person name="Kumar S."/>
            <person name="Kwok R."/>
            <person name="Lander E."/>
            <person name="Langley C.H."/>
            <person name="Lapoint R."/>
            <person name="Lazzaro B.P."/>
            <person name="Lee S.J."/>
            <person name="Levesque L."/>
            <person name="Li R."/>
            <person name="Lin C.F."/>
            <person name="Lin M.F."/>
            <person name="Lindblad-Toh K."/>
            <person name="Llopart A."/>
            <person name="Long M."/>
            <person name="Low L."/>
            <person name="Lozovsky E."/>
            <person name="Lu J."/>
            <person name="Luo M."/>
            <person name="Machado C.A."/>
            <person name="Makalowski W."/>
            <person name="Marzo M."/>
            <person name="Matsuda M."/>
            <person name="Matzkin L."/>
            <person name="McAllister B."/>
            <person name="McBride C.S."/>
            <person name="McKernan B."/>
            <person name="McKernan K."/>
            <person name="Mendez-Lago M."/>
            <person name="Minx P."/>
            <person name="Mollenhauer M.U."/>
            <person name="Montooth K."/>
            <person name="Mount S.M."/>
            <person name="Mu X."/>
            <person name="Myers E."/>
            <person name="Negre B."/>
            <person name="Newfeld S."/>
            <person name="Nielsen R."/>
            <person name="Noor M.A."/>
            <person name="O'Grady P."/>
            <person name="Pachter L."/>
            <person name="Papaceit M."/>
            <person name="Parisi M.J."/>
            <person name="Parisi M."/>
            <person name="Parts L."/>
            <person name="Pedersen J.S."/>
            <person name="Pesole G."/>
            <person name="Phillippy A.M."/>
            <person name="Ponting C.P."/>
            <person name="Pop M."/>
            <person name="Porcelli D."/>
            <person name="Powell J.R."/>
            <person name="Prohaska S."/>
            <person name="Pruitt K."/>
            <person name="Puig M."/>
            <person name="Quesneville H."/>
            <person name="Ram K.R."/>
            <person name="Rand D."/>
            <person name="Rasmussen M.D."/>
            <person name="Reed L.K."/>
            <person name="Reenan R."/>
            <person name="Reily A."/>
            <person name="Remington K.A."/>
            <person name="Rieger T.T."/>
            <person name="Ritchie M.G."/>
            <person name="Robin C."/>
            <person name="Rogers Y.H."/>
            <person name="Rohde C."/>
            <person name="Rozas J."/>
            <person name="Rubenfield M.J."/>
            <person name="Ruiz A."/>
            <person name="Russo S."/>
            <person name="Salzberg S.L."/>
            <person name="Sanchez-Gracia A."/>
            <person name="Saranga D.J."/>
            <person name="Sato H."/>
            <person name="Schaeffer S.W."/>
            <person name="Schatz M.C."/>
            <person name="Schlenke T."/>
            <person name="Schwartz R."/>
            <person name="Segarra C."/>
            <person name="Singh R.S."/>
            <person name="Sirot L."/>
            <person name="Sirota M."/>
            <person name="Sisneros N.B."/>
            <person name="Smith C.D."/>
            <person name="Smith T.F."/>
            <person name="Spieth J."/>
            <person name="Stage D.E."/>
            <person name="Stark A."/>
            <person name="Stephan W."/>
            <person name="Strausberg R.L."/>
            <person name="Strempel S."/>
            <person name="Sturgill D."/>
            <person name="Sutton G."/>
            <person name="Sutton G.G."/>
            <person name="Tao W."/>
            <person name="Teichmann S."/>
            <person name="Tobari Y.N."/>
            <person name="Tomimura Y."/>
            <person name="Tsolas J.M."/>
            <person name="Valente V.L."/>
            <person name="Venter E."/>
            <person name="Venter J.C."/>
            <person name="Vicario S."/>
            <person name="Vieira F.G."/>
            <person name="Vilella A.J."/>
            <person name="Villasante A."/>
            <person name="Walenz B."/>
            <person name="Wang J."/>
            <person name="Wasserman M."/>
            <person name="Watts T."/>
            <person name="Wilson D."/>
            <person name="Wilson R.K."/>
            <person name="Wing R.A."/>
            <person name="Wolfner M.F."/>
            <person name="Wong A."/>
            <person name="Wong G.K."/>
            <person name="Wu C.I."/>
            <person name="Wu G."/>
            <person name="Yamamoto D."/>
            <person name="Yang H.P."/>
            <person name="Yang S.P."/>
            <person name="Yorke J.A."/>
            <person name="Yoshida K."/>
            <person name="Zdobnov E."/>
            <person name="Zhang P."/>
            <person name="Zhang Y."/>
            <person name="Zimin A.V."/>
            <person name="Baldwin J."/>
            <person name="Abdouelleil A."/>
            <person name="Abdulkadir J."/>
            <person name="Abebe A."/>
            <person name="Abera B."/>
            <person name="Abreu J."/>
            <person name="Acer S.C."/>
            <person name="Aftuck L."/>
            <person name="Alexander A."/>
            <person name="An P."/>
            <person name="Anderson E."/>
            <person name="Anderson S."/>
            <person name="Arachi H."/>
            <person name="Azer M."/>
            <person name="Bachantsang P."/>
            <person name="Barry A."/>
            <person name="Bayul T."/>
            <person name="Berlin A."/>
            <person name="Bessette D."/>
            <person name="Bloom T."/>
            <person name="Blye J."/>
            <person name="Boguslavskiy L."/>
            <person name="Bonnet C."/>
            <person name="Boukhgalter B."/>
            <person name="Bourzgui I."/>
            <person name="Brown A."/>
            <person name="Cahill P."/>
            <person name="Channer S."/>
            <person name="Cheshatsang Y."/>
            <person name="Chuda L."/>
            <person name="Citroen M."/>
            <person name="Collymore A."/>
            <person name="Cooke P."/>
            <person name="Costello M."/>
            <person name="D'Aco K."/>
            <person name="Daza R."/>
            <person name="De Haan G."/>
            <person name="DeGray S."/>
            <person name="DeMaso C."/>
            <person name="Dhargay N."/>
            <person name="Dooley K."/>
            <person name="Dooley E."/>
            <person name="Doricent M."/>
            <person name="Dorje P."/>
            <person name="Dorjee K."/>
            <person name="Dupes A."/>
            <person name="Elong R."/>
            <person name="Falk J."/>
            <person name="Farina A."/>
            <person name="Faro S."/>
            <person name="Ferguson D."/>
            <person name="Fisher S."/>
            <person name="Foley C.D."/>
            <person name="Franke A."/>
            <person name="Friedrich D."/>
            <person name="Gadbois L."/>
            <person name="Gearin G."/>
            <person name="Gearin C.R."/>
            <person name="Giannoukos G."/>
            <person name="Goode T."/>
            <person name="Graham J."/>
            <person name="Grandbois E."/>
            <person name="Grewal S."/>
            <person name="Gyaltsen K."/>
            <person name="Hafez N."/>
            <person name="Hagos B."/>
            <person name="Hall J."/>
            <person name="Henson C."/>
            <person name="Hollinger A."/>
            <person name="Honan T."/>
            <person name="Huard M.D."/>
            <person name="Hughes L."/>
            <person name="Hurhula B."/>
            <person name="Husby M.E."/>
            <person name="Kamat A."/>
            <person name="Kanga B."/>
            <person name="Kashin S."/>
            <person name="Khazanovich D."/>
            <person name="Kisner P."/>
            <person name="Lance K."/>
            <person name="Lara M."/>
            <person name="Lee W."/>
            <person name="Lennon N."/>
            <person name="Letendre F."/>
            <person name="LeVine R."/>
            <person name="Lipovsky A."/>
            <person name="Liu X."/>
            <person name="Liu J."/>
            <person name="Liu S."/>
            <person name="Lokyitsang T."/>
            <person name="Lokyitsang Y."/>
            <person name="Lubonja R."/>
            <person name="Lui A."/>
            <person name="MacDonald P."/>
            <person name="Magnisalis V."/>
            <person name="Maru K."/>
            <person name="Matthews C."/>
            <person name="McCusker W."/>
            <person name="McDonough S."/>
            <person name="Mehta T."/>
            <person name="Meldrim J."/>
            <person name="Meneus L."/>
            <person name="Mihai O."/>
            <person name="Mihalev A."/>
            <person name="Mihova T."/>
            <person name="Mittelman R."/>
            <person name="Mlenga V."/>
            <person name="Montmayeur A."/>
            <person name="Mulrain L."/>
            <person name="Navidi A."/>
            <person name="Naylor J."/>
            <person name="Negash T."/>
            <person name="Nguyen T."/>
            <person name="Nguyen N."/>
            <person name="Nicol R."/>
            <person name="Norbu C."/>
            <person name="Norbu N."/>
            <person name="Novod N."/>
            <person name="O'Neill B."/>
            <person name="Osman S."/>
            <person name="Markiewicz E."/>
            <person name="Oyono O.L."/>
            <person name="Patti C."/>
            <person name="Phunkhang P."/>
            <person name="Pierre F."/>
            <person name="Priest M."/>
            <person name="Raghuraman S."/>
            <person name="Rege F."/>
            <person name="Reyes R."/>
            <person name="Rise C."/>
            <person name="Rogov P."/>
            <person name="Ross K."/>
            <person name="Ryan E."/>
            <person name="Settipalli S."/>
            <person name="Shea T."/>
            <person name="Sherpa N."/>
            <person name="Shi L."/>
            <person name="Shih D."/>
            <person name="Sparrow T."/>
            <person name="Spaulding J."/>
            <person name="Stalker J."/>
            <person name="Stange-Thomann N."/>
            <person name="Stavropoulos S."/>
            <person name="Stone C."/>
            <person name="Strader C."/>
            <person name="Tesfaye S."/>
            <person name="Thomson T."/>
            <person name="Thoulutsang Y."/>
            <person name="Thoulutsang D."/>
            <person name="Topham K."/>
            <person name="Topping I."/>
            <person name="Tsamla T."/>
            <person name="Vassiliev H."/>
            <person name="Vo A."/>
            <person name="Wangchuk T."/>
            <person name="Wangdi T."/>
            <person name="Weiand M."/>
            <person name="Wilkinson J."/>
            <person name="Wilson A."/>
            <person name="Yadav S."/>
            <person name="Young G."/>
            <person name="Yu Q."/>
            <person name="Zembek L."/>
            <person name="Zhong D."/>
            <person name="Zimmer A."/>
            <person name="Zwirko Z."/>
            <person name="Jaffe D.B."/>
            <person name="Alvarez P."/>
            <person name="Brockman W."/>
            <person name="Butler J."/>
            <person name="Chin C."/>
            <person name="Gnerre S."/>
            <person name="Grabherr M."/>
            <person name="Kleber M."/>
            <person name="Mauceli E."/>
            <person name="MacCallum I."/>
        </authorList>
    </citation>
    <scope>NUCLEOTIDE SEQUENCE [LARGE SCALE GENOMIC DNA]</scope>
    <source>
        <strain evidence="2">MSH-3 / Tucson 14011-0111.49</strain>
    </source>
</reference>
<protein>
    <submittedName>
        <fullName evidence="1">GL15132</fullName>
    </submittedName>
</protein>
<sequence>MAGVFPQHHLHRHRRAIVDGMAQYWRPCGIKGMHSMGPELQLELLCWLPYGDDADADADVDVDVDVSGDGTMNMKILQSPSLQLLMHSAMA</sequence>
<evidence type="ECO:0000313" key="1">
    <source>
        <dbReference type="EMBL" id="EDW31064.1"/>
    </source>
</evidence>
<name>B4H3W3_DROPE</name>
<gene>
    <name evidence="1" type="primary">Dper\GL15132</name>
    <name evidence="1" type="ORF">Dper_GL15132</name>
</gene>
<organism evidence="2">
    <name type="scientific">Drosophila persimilis</name>
    <name type="common">Fruit fly</name>
    <dbReference type="NCBI Taxonomy" id="7234"/>
    <lineage>
        <taxon>Eukaryota</taxon>
        <taxon>Metazoa</taxon>
        <taxon>Ecdysozoa</taxon>
        <taxon>Arthropoda</taxon>
        <taxon>Hexapoda</taxon>
        <taxon>Insecta</taxon>
        <taxon>Pterygota</taxon>
        <taxon>Neoptera</taxon>
        <taxon>Endopterygota</taxon>
        <taxon>Diptera</taxon>
        <taxon>Brachycera</taxon>
        <taxon>Muscomorpha</taxon>
        <taxon>Ephydroidea</taxon>
        <taxon>Drosophilidae</taxon>
        <taxon>Drosophila</taxon>
        <taxon>Sophophora</taxon>
    </lineage>
</organism>
<keyword evidence="2" id="KW-1185">Reference proteome</keyword>
<proteinExistence type="predicted"/>
<dbReference type="EMBL" id="CH479207">
    <property type="protein sequence ID" value="EDW31064.1"/>
    <property type="molecule type" value="Genomic_DNA"/>
</dbReference>